<name>A0A7H1PRJ0_9ACTN</name>
<dbReference type="EMBL" id="CP051006">
    <property type="protein sequence ID" value="QNT90670.1"/>
    <property type="molecule type" value="Genomic_DNA"/>
</dbReference>
<dbReference type="Proteomes" id="UP000516422">
    <property type="component" value="Chromosome"/>
</dbReference>
<accession>A0A7H1PRJ0</accession>
<protein>
    <submittedName>
        <fullName evidence="1">Uncharacterized protein</fullName>
    </submittedName>
</protein>
<sequence length="34" mass="3778">MFGEVVEADGVEVDTIRLDVLALFDDGRLALRSR</sequence>
<organism evidence="1 2">
    <name type="scientific">Streptomyces griseofuscus</name>
    <dbReference type="NCBI Taxonomy" id="146922"/>
    <lineage>
        <taxon>Bacteria</taxon>
        <taxon>Bacillati</taxon>
        <taxon>Actinomycetota</taxon>
        <taxon>Actinomycetes</taxon>
        <taxon>Kitasatosporales</taxon>
        <taxon>Streptomycetaceae</taxon>
        <taxon>Streptomyces</taxon>
    </lineage>
</organism>
<evidence type="ECO:0000313" key="2">
    <source>
        <dbReference type="Proteomes" id="UP000516422"/>
    </source>
</evidence>
<gene>
    <name evidence="1" type="ORF">HEP81_00333</name>
</gene>
<evidence type="ECO:0000313" key="1">
    <source>
        <dbReference type="EMBL" id="QNT90670.1"/>
    </source>
</evidence>
<dbReference type="KEGG" id="sgf:HEP81_00333"/>
<dbReference type="AlphaFoldDB" id="A0A7H1PRJ0"/>
<proteinExistence type="predicted"/>
<reference evidence="1 2" key="1">
    <citation type="submission" date="2020-04" db="EMBL/GenBank/DDBJ databases">
        <title>Characterization and engineering of Streptomyces griseofuscus DSM40191 as a potential heterologous host for expression of BGCs.</title>
        <authorList>
            <person name="Gren T."/>
            <person name="Whitford C.M."/>
            <person name="Mohite O.S."/>
            <person name="Joergensen T.S."/>
            <person name="Nielsen J.B."/>
            <person name="Lee S.Y."/>
            <person name="Weber T."/>
        </authorList>
    </citation>
    <scope>NUCLEOTIDE SEQUENCE [LARGE SCALE GENOMIC DNA]</scope>
    <source>
        <strain evidence="1 2">DSM 40191</strain>
    </source>
</reference>